<keyword evidence="2" id="KW-1185">Reference proteome</keyword>
<sequence length="146" mass="16261">MSGFLWQRSSIYSEFPYNGAVRAGVDQDGTQIFVGRAYHEGDIIPCKIIPEKQACYIAYGGEEILKNEFEVLRTGELSWQFATNGDIPPGALEIGRTTDGEPLYAGRCMWEGSQTPGKVQPSHGCLYFPFNGQEISVKEYEVLVLQ</sequence>
<name>A0A7R8UDK7_HERIL</name>
<dbReference type="OrthoDB" id="1925699at2759"/>
<dbReference type="PANTHER" id="PTHR31649:SF10">
    <property type="entry name" value="IP19903P-RELATED"/>
    <property type="match status" value="1"/>
</dbReference>
<dbReference type="SMART" id="SM00696">
    <property type="entry name" value="DM9"/>
    <property type="match status" value="2"/>
</dbReference>
<proteinExistence type="predicted"/>
<protein>
    <submittedName>
        <fullName evidence="1">Uncharacterized protein</fullName>
    </submittedName>
</protein>
<dbReference type="AlphaFoldDB" id="A0A7R8UDK7"/>
<dbReference type="InParanoid" id="A0A7R8UDK7"/>
<gene>
    <name evidence="1" type="ORF">HERILL_LOCUS1996</name>
</gene>
<dbReference type="PANTHER" id="PTHR31649">
    <property type="entry name" value="AGAP009604-PA"/>
    <property type="match status" value="1"/>
</dbReference>
<reference evidence="1 2" key="1">
    <citation type="submission" date="2020-11" db="EMBL/GenBank/DDBJ databases">
        <authorList>
            <person name="Wallbank WR R."/>
            <person name="Pardo Diaz C."/>
            <person name="Kozak K."/>
            <person name="Martin S."/>
            <person name="Jiggins C."/>
            <person name="Moest M."/>
            <person name="Warren A I."/>
            <person name="Generalovic N T."/>
            <person name="Byers J.R.P. K."/>
            <person name="Montejo-Kovacevich G."/>
            <person name="Yen C E."/>
        </authorList>
    </citation>
    <scope>NUCLEOTIDE SEQUENCE [LARGE SCALE GENOMIC DNA]</scope>
</reference>
<organism evidence="1 2">
    <name type="scientific">Hermetia illucens</name>
    <name type="common">Black soldier fly</name>
    <dbReference type="NCBI Taxonomy" id="343691"/>
    <lineage>
        <taxon>Eukaryota</taxon>
        <taxon>Metazoa</taxon>
        <taxon>Ecdysozoa</taxon>
        <taxon>Arthropoda</taxon>
        <taxon>Hexapoda</taxon>
        <taxon>Insecta</taxon>
        <taxon>Pterygota</taxon>
        <taxon>Neoptera</taxon>
        <taxon>Endopterygota</taxon>
        <taxon>Diptera</taxon>
        <taxon>Brachycera</taxon>
        <taxon>Stratiomyomorpha</taxon>
        <taxon>Stratiomyidae</taxon>
        <taxon>Hermetiinae</taxon>
        <taxon>Hermetia</taxon>
    </lineage>
</organism>
<evidence type="ECO:0000313" key="1">
    <source>
        <dbReference type="EMBL" id="CAD7078743.1"/>
    </source>
</evidence>
<dbReference type="InterPro" id="IPR006616">
    <property type="entry name" value="DM9_repeat"/>
</dbReference>
<accession>A0A7R8UDK7</accession>
<evidence type="ECO:0000313" key="2">
    <source>
        <dbReference type="Proteomes" id="UP000594454"/>
    </source>
</evidence>
<dbReference type="Pfam" id="PF11901">
    <property type="entry name" value="DM9"/>
    <property type="match status" value="1"/>
</dbReference>
<dbReference type="EMBL" id="LR899009">
    <property type="protein sequence ID" value="CAD7078743.1"/>
    <property type="molecule type" value="Genomic_DNA"/>
</dbReference>
<dbReference type="Proteomes" id="UP000594454">
    <property type="component" value="Chromosome 1"/>
</dbReference>